<dbReference type="Proteomes" id="UP000186029">
    <property type="component" value="Unassembled WGS sequence"/>
</dbReference>
<evidence type="ECO:0008006" key="3">
    <source>
        <dbReference type="Google" id="ProtNLM"/>
    </source>
</evidence>
<sequence>MIDVKLLARTNVDPVELASHAALMCYQDTPPDFGKEIDVKNRLFDVGHHTTLQHFFMTYQIDGISVGDVTFGLHLASPFYNSDQRSGRFCAKMFLNPDFGKIGDYIKFFWPNICHEKIDKIVGYIKSGLEVYFTNIEGATNLAKQFIKEERPFASEKYIEANAPKFAQEQMRMFIPVIFPTGLDFTINLSSLVALYESAWNPVMKHITTKMAMIMLTSFPKLHFMFNKERRREKDCPSLFRKSGTGQEINYEPILWGFDVWGDNFFKKPESNIMHPIDLLHYQPELMGNNFAEIRSGVEISLATMGQDQRHRTISRSEPYFTGRFYLPPLLKEMGLEKEAASLLKRWCELTEEIPPALARIIAPYGAMVRYSKRGSLNAIVHEQMKRLCWCAQEEIYHLSRMLRRNIENENLLSVFAPACYKTGSCAEGNRYCGRDIRVRETGDYFPARKV</sequence>
<dbReference type="Gene3D" id="3.30.1360.170">
    <property type="match status" value="1"/>
</dbReference>
<dbReference type="EMBL" id="MFAC01000011">
    <property type="protein sequence ID" value="OGD67219.1"/>
    <property type="molecule type" value="Genomic_DNA"/>
</dbReference>
<accession>A0A1F5EIF8</accession>
<name>A0A1F5EIF8_9BACT</name>
<dbReference type="AlphaFoldDB" id="A0A1F5EIF8"/>
<dbReference type="STRING" id="1797580.A2Z61_01540"/>
<protein>
    <recommendedName>
        <fullName evidence="3">Thymidylate synthase</fullName>
    </recommendedName>
</protein>
<dbReference type="InterPro" id="IPR003669">
    <property type="entry name" value="Thymidylate_synthase_ThyX"/>
</dbReference>
<gene>
    <name evidence="1" type="ORF">A2Z61_01540</name>
</gene>
<dbReference type="GO" id="GO:0050660">
    <property type="term" value="F:flavin adenine dinucleotide binding"/>
    <property type="evidence" value="ECO:0007669"/>
    <property type="project" value="InterPro"/>
</dbReference>
<dbReference type="PANTHER" id="PTHR34934:SF1">
    <property type="entry name" value="FLAVIN-DEPENDENT THYMIDYLATE SYNTHASE"/>
    <property type="match status" value="1"/>
</dbReference>
<dbReference type="SUPFAM" id="SSF69796">
    <property type="entry name" value="Thymidylate synthase-complementing protein Thy1"/>
    <property type="match status" value="2"/>
</dbReference>
<comment type="caution">
    <text evidence="1">The sequence shown here is derived from an EMBL/GenBank/DDBJ whole genome shotgun (WGS) entry which is preliminary data.</text>
</comment>
<proteinExistence type="predicted"/>
<organism evidence="1 2">
    <name type="scientific">Candidatus Campbellbacteria bacterium RIFCSPLOWO2_02_35_12</name>
    <dbReference type="NCBI Taxonomy" id="1797580"/>
    <lineage>
        <taxon>Bacteria</taxon>
        <taxon>Candidatus Campbelliibacteriota</taxon>
    </lineage>
</organism>
<reference evidence="1 2" key="1">
    <citation type="journal article" date="2016" name="Nat. Commun.">
        <title>Thousands of microbial genomes shed light on interconnected biogeochemical processes in an aquifer system.</title>
        <authorList>
            <person name="Anantharaman K."/>
            <person name="Brown C.T."/>
            <person name="Hug L.A."/>
            <person name="Sharon I."/>
            <person name="Castelle C.J."/>
            <person name="Probst A.J."/>
            <person name="Thomas B.C."/>
            <person name="Singh A."/>
            <person name="Wilkins M.J."/>
            <person name="Karaoz U."/>
            <person name="Brodie E.L."/>
            <person name="Williams K.H."/>
            <person name="Hubbard S.S."/>
            <person name="Banfield J.F."/>
        </authorList>
    </citation>
    <scope>NUCLEOTIDE SEQUENCE [LARGE SCALE GENOMIC DNA]</scope>
</reference>
<evidence type="ECO:0000313" key="1">
    <source>
        <dbReference type="EMBL" id="OGD67219.1"/>
    </source>
</evidence>
<dbReference type="GO" id="GO:0070402">
    <property type="term" value="F:NADPH binding"/>
    <property type="evidence" value="ECO:0007669"/>
    <property type="project" value="TreeGrafter"/>
</dbReference>
<dbReference type="GO" id="GO:0050797">
    <property type="term" value="F:thymidylate synthase (FAD) activity"/>
    <property type="evidence" value="ECO:0007669"/>
    <property type="project" value="InterPro"/>
</dbReference>
<dbReference type="GO" id="GO:0006231">
    <property type="term" value="P:dTMP biosynthetic process"/>
    <property type="evidence" value="ECO:0007669"/>
    <property type="project" value="InterPro"/>
</dbReference>
<evidence type="ECO:0000313" key="2">
    <source>
        <dbReference type="Proteomes" id="UP000186029"/>
    </source>
</evidence>
<dbReference type="Pfam" id="PF02511">
    <property type="entry name" value="Thy1"/>
    <property type="match status" value="2"/>
</dbReference>
<dbReference type="InterPro" id="IPR036098">
    <property type="entry name" value="Thymidylate_synthase_ThyX_sf"/>
</dbReference>
<dbReference type="PANTHER" id="PTHR34934">
    <property type="entry name" value="FLAVIN-DEPENDENT THYMIDYLATE SYNTHASE"/>
    <property type="match status" value="1"/>
</dbReference>
<dbReference type="GO" id="GO:0004799">
    <property type="term" value="F:thymidylate synthase activity"/>
    <property type="evidence" value="ECO:0007669"/>
    <property type="project" value="TreeGrafter"/>
</dbReference>